<accession>A0ABD1XY39</accession>
<evidence type="ECO:0000313" key="1">
    <source>
        <dbReference type="EMBL" id="KAL2613867.1"/>
    </source>
</evidence>
<dbReference type="PANTHER" id="PTHR32487">
    <property type="entry name" value="3-OXO-DELTA(4,5)-STEROID 5-BETA-REDUCTASE"/>
    <property type="match status" value="1"/>
</dbReference>
<keyword evidence="2" id="KW-1185">Reference proteome</keyword>
<organism evidence="1 2">
    <name type="scientific">Riccia fluitans</name>
    <dbReference type="NCBI Taxonomy" id="41844"/>
    <lineage>
        <taxon>Eukaryota</taxon>
        <taxon>Viridiplantae</taxon>
        <taxon>Streptophyta</taxon>
        <taxon>Embryophyta</taxon>
        <taxon>Marchantiophyta</taxon>
        <taxon>Marchantiopsida</taxon>
        <taxon>Marchantiidae</taxon>
        <taxon>Marchantiales</taxon>
        <taxon>Ricciaceae</taxon>
        <taxon>Riccia</taxon>
    </lineage>
</organism>
<dbReference type="Gene3D" id="3.40.50.720">
    <property type="entry name" value="NAD(P)-binding Rossmann-like Domain"/>
    <property type="match status" value="1"/>
</dbReference>
<dbReference type="Proteomes" id="UP001605036">
    <property type="component" value="Unassembled WGS sequence"/>
</dbReference>
<comment type="caution">
    <text evidence="1">The sequence shown here is derived from an EMBL/GenBank/DDBJ whole genome shotgun (WGS) entry which is preliminary data.</text>
</comment>
<dbReference type="EMBL" id="JBHFFA010000007">
    <property type="protein sequence ID" value="KAL2613867.1"/>
    <property type="molecule type" value="Genomic_DNA"/>
</dbReference>
<evidence type="ECO:0000313" key="2">
    <source>
        <dbReference type="Proteomes" id="UP001605036"/>
    </source>
</evidence>
<protein>
    <submittedName>
        <fullName evidence="1">Uncharacterized protein</fullName>
    </submittedName>
</protein>
<gene>
    <name evidence="1" type="ORF">R1flu_025559</name>
</gene>
<dbReference type="AlphaFoldDB" id="A0ABD1XY39"/>
<dbReference type="PANTHER" id="PTHR32487:SF0">
    <property type="entry name" value="3-OXO-DELTA(4,5)-STEROID 5-BETA-REDUCTASE"/>
    <property type="match status" value="1"/>
</dbReference>
<proteinExistence type="predicted"/>
<reference evidence="1 2" key="1">
    <citation type="submission" date="2024-09" db="EMBL/GenBank/DDBJ databases">
        <title>Chromosome-scale assembly of Riccia fluitans.</title>
        <authorList>
            <person name="Paukszto L."/>
            <person name="Sawicki J."/>
            <person name="Karawczyk K."/>
            <person name="Piernik-Szablinska J."/>
            <person name="Szczecinska M."/>
            <person name="Mazdziarz M."/>
        </authorList>
    </citation>
    <scope>NUCLEOTIDE SEQUENCE [LARGE SCALE GENOMIC DNA]</scope>
    <source>
        <strain evidence="1">Rf_01</strain>
        <tissue evidence="1">Aerial parts of the thallus</tissue>
    </source>
</reference>
<name>A0ABD1XY39_9MARC</name>
<sequence length="240" mass="27040">MRGLDWHDAVLKGSIDQSVRNKYSEMWCDGNRGKVSSGTSFEPRMLHGTMKSVRLGEEASASTRTICKHEGLPFVYPGNSLTWDYLNDPSSADLIAEQEIWASTTPEAKNEAFNISNGDVFRWRVWHLIAEMVGVEPAPYPGKGLCLTGNFRSKDAVWETIIREKGLVETKLKDVGHFRFADLVFNTPFEAVGSMNKSRKFGFHGFRDTEESLKAIIHEMIEARIVPSFNGRYMLRNAGS</sequence>